<accession>A0A7J7JQJ1</accession>
<dbReference type="InterPro" id="IPR036388">
    <property type="entry name" value="WH-like_DNA-bd_sf"/>
</dbReference>
<comment type="caution">
    <text evidence="1">The sequence shown here is derived from an EMBL/GenBank/DDBJ whole genome shotgun (WGS) entry which is preliminary data.</text>
</comment>
<dbReference type="AlphaFoldDB" id="A0A7J7JQJ1"/>
<dbReference type="Pfam" id="PF21128">
    <property type="entry name" value="WHD_MCM4"/>
    <property type="match status" value="1"/>
</dbReference>
<dbReference type="OrthoDB" id="10251574at2759"/>
<organism evidence="1 2">
    <name type="scientific">Bugula neritina</name>
    <name type="common">Brown bryozoan</name>
    <name type="synonym">Sertularia neritina</name>
    <dbReference type="NCBI Taxonomy" id="10212"/>
    <lineage>
        <taxon>Eukaryota</taxon>
        <taxon>Metazoa</taxon>
        <taxon>Spiralia</taxon>
        <taxon>Lophotrochozoa</taxon>
        <taxon>Bryozoa</taxon>
        <taxon>Gymnolaemata</taxon>
        <taxon>Cheilostomatida</taxon>
        <taxon>Flustrina</taxon>
        <taxon>Buguloidea</taxon>
        <taxon>Bugulidae</taxon>
        <taxon>Bugula</taxon>
    </lineage>
</organism>
<protein>
    <submittedName>
        <fullName evidence="1">MCM4</fullName>
    </submittedName>
</protein>
<evidence type="ECO:0000313" key="2">
    <source>
        <dbReference type="Proteomes" id="UP000593567"/>
    </source>
</evidence>
<name>A0A7J7JQJ1_BUGNE</name>
<dbReference type="EMBL" id="VXIV02002005">
    <property type="protein sequence ID" value="KAF6027941.1"/>
    <property type="molecule type" value="Genomic_DNA"/>
</dbReference>
<reference evidence="1" key="1">
    <citation type="submission" date="2020-06" db="EMBL/GenBank/DDBJ databases">
        <title>Draft genome of Bugula neritina, a colonial animal packing powerful symbionts and potential medicines.</title>
        <authorList>
            <person name="Rayko M."/>
        </authorList>
    </citation>
    <scope>NUCLEOTIDE SEQUENCE [LARGE SCALE GENOMIC DNA]</scope>
    <source>
        <strain evidence="1">Kwan_BN1</strain>
    </source>
</reference>
<keyword evidence="2" id="KW-1185">Reference proteome</keyword>
<sequence length="108" mass="12159">MFQEARRLQMEALKQAAVDPSTGKIDISILTTGISGAARKRKAEIAQALLKMMKEKKQPTYNSTNLFDELKAQSDILITKEMFDEGLKDLEENEVCIVTNKIIRMLAV</sequence>
<dbReference type="Gene3D" id="1.10.10.10">
    <property type="entry name" value="Winged helix-like DNA-binding domain superfamily/Winged helix DNA-binding domain"/>
    <property type="match status" value="1"/>
</dbReference>
<dbReference type="Proteomes" id="UP000593567">
    <property type="component" value="Unassembled WGS sequence"/>
</dbReference>
<gene>
    <name evidence="1" type="ORF">EB796_013759</name>
</gene>
<evidence type="ECO:0000313" key="1">
    <source>
        <dbReference type="EMBL" id="KAF6027941.1"/>
    </source>
</evidence>
<proteinExistence type="predicted"/>